<dbReference type="AlphaFoldDB" id="A0A9N7U7E1"/>
<evidence type="ECO:0000256" key="4">
    <source>
        <dbReference type="ARBA" id="ARBA00022679"/>
    </source>
</evidence>
<evidence type="ECO:0000256" key="9">
    <source>
        <dbReference type="ARBA" id="ARBA00048679"/>
    </source>
</evidence>
<dbReference type="PROSITE" id="PS51158">
    <property type="entry name" value="ALPHA_KINASE"/>
    <property type="match status" value="1"/>
</dbReference>
<feature type="region of interest" description="Disordered" evidence="10">
    <location>
        <begin position="521"/>
        <end position="637"/>
    </location>
</feature>
<dbReference type="Gene3D" id="3.20.200.10">
    <property type="entry name" value="MHCK/EF2 kinase"/>
    <property type="match status" value="1"/>
</dbReference>
<dbReference type="Gene3D" id="2.60.40.10">
    <property type="entry name" value="Immunoglobulins"/>
    <property type="match status" value="1"/>
</dbReference>
<dbReference type="InterPro" id="IPR013783">
    <property type="entry name" value="Ig-like_fold"/>
</dbReference>
<feature type="compositionally biased region" description="Basic and acidic residues" evidence="10">
    <location>
        <begin position="435"/>
        <end position="468"/>
    </location>
</feature>
<comment type="caution">
    <text evidence="13">The sequence shown here is derived from an EMBL/GenBank/DDBJ whole genome shotgun (WGS) entry which is preliminary data.</text>
</comment>
<dbReference type="InterPro" id="IPR011009">
    <property type="entry name" value="Kinase-like_dom_sf"/>
</dbReference>
<evidence type="ECO:0000256" key="10">
    <source>
        <dbReference type="SAM" id="MobiDB-lite"/>
    </source>
</evidence>
<feature type="compositionally biased region" description="Basic and acidic residues" evidence="10">
    <location>
        <begin position="573"/>
        <end position="590"/>
    </location>
</feature>
<reference evidence="13" key="1">
    <citation type="submission" date="2020-03" db="EMBL/GenBank/DDBJ databases">
        <authorList>
            <person name="Weist P."/>
        </authorList>
    </citation>
    <scope>NUCLEOTIDE SEQUENCE</scope>
</reference>
<keyword evidence="5" id="KW-0418">Kinase</keyword>
<dbReference type="Pfam" id="PF02816">
    <property type="entry name" value="Alpha_kinase"/>
    <property type="match status" value="1"/>
</dbReference>
<sequence length="1092" mass="119076">MLSSTEEQAIVDYESDVGHHAGLRPPAADDCKASFMSVNDVRRWTAGVTGLTPEARRSGSPVELWLDACQYLAGEDTEDVVDRKSHSVIQQGLTVTGDFSFLPGETQESDYNLEGSEVIGWSSEDTRGWGPPVKRWSSVDSWATALSDWTGIITASPDDITTAFTEIGAEIQALTQALAEVNADLDTEASAQAQFQSKMGIQNQLLEAQNSPESSILFGQGCLSEAAGPELRDRVGSKSAESLCDFTAATQGAEETEEIQGSHTEHFLSFHSSTGTSSAMLAIDMTAVPLILGSASSTHLDLSQSGRCANSLETELSIGNEDPVILNITEEKDLEGADAIKEPSEDGLYEVTHESSISQPHSLVEQYAERICGRSKVERGGADSNFLTTRSLTNLHVPDHFVISEKNCVAVITLDLNDPFVSRPIKTVATAVPSEKPELNQKTAERMPHKSHKHTSEGKTHSKKDKPAGHHHCAQASNKQESLSHHVSALQANKQQETHPLTVEKHISENAPAGLEDSQAKLGTEAAAAAEKAPSKPHGKKKKKTVQSVAAPKNVGESPVDEDNGAKPKTAKGRIDMFEAKLGNKVEKAPKGSGHSVGAEKKSQQLQAKASQAERPPHLAENKDRQPKKFTSPLKDDVIKRRRLSEDKFGKIVSALESKLPKPDVYNKAKAEEPKADADATRKKAYSEVVKQNITPKEEPKVVQPIQTVSVSGDPQSLCLWCQFSAVFSDYTVTWSREGAVLAEIKRSAGDESRVSLTISNASQKDLGKYQCRLSSLHGLVTLDYLLTYEVLCEIVIPPSPKTASSALLEVGSEEEDAHCCRLMFKEDFLSDQSFGDNHPVSILTEKVHFGEGMHRRAFRTRLRTGQKPLLLPGHSCVLKVHNAISYGIKNNDELIEKNFTLAVEECRVQNTAREYIKAYTAAAQSVEAFGEVPEIIPIYLVHRPSNNIPYATLEEELIGDFVKYSVKDGKEINLMRCDSEAGQKCCAFQHWVYNNTDGNLLVTDMQGVGMRLTDVGIATCKKVYKGFKGNCSTSFIDQFKALHQCNTYCEILGLKSLQPKAKKPAYAPKPKPQPPAAPKKKTFGPTVKGKS</sequence>
<dbReference type="SUPFAM" id="SSF56112">
    <property type="entry name" value="Protein kinase-like (PK-like)"/>
    <property type="match status" value="1"/>
</dbReference>
<dbReference type="InterPro" id="IPR007110">
    <property type="entry name" value="Ig-like_dom"/>
</dbReference>
<keyword evidence="6" id="KW-1015">Disulfide bond</keyword>
<dbReference type="GO" id="GO:0004674">
    <property type="term" value="F:protein serine/threonine kinase activity"/>
    <property type="evidence" value="ECO:0007669"/>
    <property type="project" value="UniProtKB-KW"/>
</dbReference>
<dbReference type="PROSITE" id="PS50835">
    <property type="entry name" value="IG_LIKE"/>
    <property type="match status" value="1"/>
</dbReference>
<dbReference type="PANTHER" id="PTHR47091">
    <property type="entry name" value="ALPHA-PROTEIN KINASE 2-RELATED"/>
    <property type="match status" value="1"/>
</dbReference>
<dbReference type="Pfam" id="PF13927">
    <property type="entry name" value="Ig_3"/>
    <property type="match status" value="1"/>
</dbReference>
<feature type="region of interest" description="Disordered" evidence="10">
    <location>
        <begin position="432"/>
        <end position="499"/>
    </location>
</feature>
<evidence type="ECO:0000256" key="2">
    <source>
        <dbReference type="ARBA" id="ARBA00012513"/>
    </source>
</evidence>
<evidence type="ECO:0000313" key="14">
    <source>
        <dbReference type="Proteomes" id="UP001153269"/>
    </source>
</evidence>
<dbReference type="EC" id="2.7.11.1" evidence="2"/>
<keyword evidence="14" id="KW-1185">Reference proteome</keyword>
<keyword evidence="4" id="KW-0808">Transferase</keyword>
<organism evidence="13 14">
    <name type="scientific">Pleuronectes platessa</name>
    <name type="common">European plaice</name>
    <dbReference type="NCBI Taxonomy" id="8262"/>
    <lineage>
        <taxon>Eukaryota</taxon>
        <taxon>Metazoa</taxon>
        <taxon>Chordata</taxon>
        <taxon>Craniata</taxon>
        <taxon>Vertebrata</taxon>
        <taxon>Euteleostomi</taxon>
        <taxon>Actinopterygii</taxon>
        <taxon>Neopterygii</taxon>
        <taxon>Teleostei</taxon>
        <taxon>Neoteleostei</taxon>
        <taxon>Acanthomorphata</taxon>
        <taxon>Carangaria</taxon>
        <taxon>Pleuronectiformes</taxon>
        <taxon>Pleuronectoidei</taxon>
        <taxon>Pleuronectidae</taxon>
        <taxon>Pleuronectes</taxon>
    </lineage>
</organism>
<keyword evidence="7" id="KW-0393">Immunoglobulin domain</keyword>
<feature type="domain" description="Alpha-type protein kinase" evidence="12">
    <location>
        <begin position="826"/>
        <end position="1058"/>
    </location>
</feature>
<dbReference type="SMART" id="SM00811">
    <property type="entry name" value="Alpha_kinase"/>
    <property type="match status" value="1"/>
</dbReference>
<feature type="compositionally biased region" description="Basic residues" evidence="10">
    <location>
        <begin position="535"/>
        <end position="545"/>
    </location>
</feature>
<evidence type="ECO:0000256" key="3">
    <source>
        <dbReference type="ARBA" id="ARBA00022527"/>
    </source>
</evidence>
<dbReference type="InterPro" id="IPR036179">
    <property type="entry name" value="Ig-like_dom_sf"/>
</dbReference>
<feature type="region of interest" description="Disordered" evidence="10">
    <location>
        <begin position="1063"/>
        <end position="1092"/>
    </location>
</feature>
<evidence type="ECO:0000256" key="8">
    <source>
        <dbReference type="ARBA" id="ARBA00047899"/>
    </source>
</evidence>
<name>A0A9N7U7E1_PLEPL</name>
<feature type="compositionally biased region" description="Low complexity" evidence="10">
    <location>
        <begin position="604"/>
        <end position="614"/>
    </location>
</feature>
<accession>A0A9N7U7E1</accession>
<dbReference type="InterPro" id="IPR004166">
    <property type="entry name" value="a-kinase_dom"/>
</dbReference>
<evidence type="ECO:0000313" key="13">
    <source>
        <dbReference type="EMBL" id="CAB1426504.1"/>
    </source>
</evidence>
<gene>
    <name evidence="13" type="ORF">PLEPLA_LOCUS14440</name>
</gene>
<dbReference type="GO" id="GO:0005524">
    <property type="term" value="F:ATP binding"/>
    <property type="evidence" value="ECO:0007669"/>
    <property type="project" value="InterPro"/>
</dbReference>
<protein>
    <recommendedName>
        <fullName evidence="2">non-specific serine/threonine protein kinase</fullName>
        <ecNumber evidence="2">2.7.11.1</ecNumber>
    </recommendedName>
</protein>
<feature type="domain" description="Ig-like" evidence="11">
    <location>
        <begin position="700"/>
        <end position="788"/>
    </location>
</feature>
<feature type="compositionally biased region" description="Pro residues" evidence="10">
    <location>
        <begin position="1068"/>
        <end position="1078"/>
    </location>
</feature>
<proteinExistence type="inferred from homology"/>
<evidence type="ECO:0000256" key="1">
    <source>
        <dbReference type="ARBA" id="ARBA00008651"/>
    </source>
</evidence>
<dbReference type="PANTHER" id="PTHR47091:SF2">
    <property type="entry name" value="ALPHA-PROTEIN KINASE 2"/>
    <property type="match status" value="1"/>
</dbReference>
<dbReference type="EMBL" id="CADEAL010000890">
    <property type="protein sequence ID" value="CAB1426504.1"/>
    <property type="molecule type" value="Genomic_DNA"/>
</dbReference>
<evidence type="ECO:0000259" key="11">
    <source>
        <dbReference type="PROSITE" id="PS50835"/>
    </source>
</evidence>
<evidence type="ECO:0000256" key="5">
    <source>
        <dbReference type="ARBA" id="ARBA00022777"/>
    </source>
</evidence>
<keyword evidence="3" id="KW-0723">Serine/threonine-protein kinase</keyword>
<comment type="catalytic activity">
    <reaction evidence="8">
        <text>L-threonyl-[protein] + ATP = O-phospho-L-threonyl-[protein] + ADP + H(+)</text>
        <dbReference type="Rhea" id="RHEA:46608"/>
        <dbReference type="Rhea" id="RHEA-COMP:11060"/>
        <dbReference type="Rhea" id="RHEA-COMP:11605"/>
        <dbReference type="ChEBI" id="CHEBI:15378"/>
        <dbReference type="ChEBI" id="CHEBI:30013"/>
        <dbReference type="ChEBI" id="CHEBI:30616"/>
        <dbReference type="ChEBI" id="CHEBI:61977"/>
        <dbReference type="ChEBI" id="CHEBI:456216"/>
        <dbReference type="EC" id="2.7.11.1"/>
    </reaction>
</comment>
<feature type="compositionally biased region" description="Polar residues" evidence="10">
    <location>
        <begin position="490"/>
        <end position="499"/>
    </location>
</feature>
<feature type="compositionally biased region" description="Basic and acidic residues" evidence="10">
    <location>
        <begin position="615"/>
        <end position="627"/>
    </location>
</feature>
<evidence type="ECO:0000259" key="12">
    <source>
        <dbReference type="PROSITE" id="PS51158"/>
    </source>
</evidence>
<comment type="catalytic activity">
    <reaction evidence="9">
        <text>L-seryl-[protein] + ATP = O-phospho-L-seryl-[protein] + ADP + H(+)</text>
        <dbReference type="Rhea" id="RHEA:17989"/>
        <dbReference type="Rhea" id="RHEA-COMP:9863"/>
        <dbReference type="Rhea" id="RHEA-COMP:11604"/>
        <dbReference type="ChEBI" id="CHEBI:15378"/>
        <dbReference type="ChEBI" id="CHEBI:29999"/>
        <dbReference type="ChEBI" id="CHEBI:30616"/>
        <dbReference type="ChEBI" id="CHEBI:83421"/>
        <dbReference type="ChEBI" id="CHEBI:456216"/>
        <dbReference type="EC" id="2.7.11.1"/>
    </reaction>
</comment>
<evidence type="ECO:0000256" key="6">
    <source>
        <dbReference type="ARBA" id="ARBA00023157"/>
    </source>
</evidence>
<dbReference type="SUPFAM" id="SSF48726">
    <property type="entry name" value="Immunoglobulin"/>
    <property type="match status" value="1"/>
</dbReference>
<comment type="similarity">
    <text evidence="1">Belongs to the protein kinase superfamily. Alpha-type protein kinase family. ALPK subfamily.</text>
</comment>
<evidence type="ECO:0000256" key="7">
    <source>
        <dbReference type="ARBA" id="ARBA00023319"/>
    </source>
</evidence>
<dbReference type="Proteomes" id="UP001153269">
    <property type="component" value="Unassembled WGS sequence"/>
</dbReference>